<feature type="region of interest" description="Regulatory domain" evidence="12">
    <location>
        <begin position="392"/>
        <end position="509"/>
    </location>
</feature>
<organism evidence="14 15">
    <name type="scientific">Thermospira aquatica</name>
    <dbReference type="NCBI Taxonomy" id="2828656"/>
    <lineage>
        <taxon>Bacteria</taxon>
        <taxon>Pseudomonadati</taxon>
        <taxon>Spirochaetota</taxon>
        <taxon>Spirochaetia</taxon>
        <taxon>Brevinematales</taxon>
        <taxon>Thermospiraceae</taxon>
        <taxon>Thermospira</taxon>
    </lineage>
</organism>
<name>A0AAX3BA56_9SPIR</name>
<comment type="similarity">
    <text evidence="2 12">Belongs to the alpha-IPM synthase/homocitrate synthase family. LeuA type 1 subfamily.</text>
</comment>
<dbReference type="InterPro" id="IPR050073">
    <property type="entry name" value="2-IPM_HCS-like"/>
</dbReference>
<evidence type="ECO:0000256" key="5">
    <source>
        <dbReference type="ARBA" id="ARBA00022430"/>
    </source>
</evidence>
<evidence type="ECO:0000256" key="6">
    <source>
        <dbReference type="ARBA" id="ARBA00022490"/>
    </source>
</evidence>
<proteinExistence type="inferred from homology"/>
<keyword evidence="7 12" id="KW-0028">Amino-acid biosynthesis</keyword>
<dbReference type="InterPro" id="IPR013785">
    <property type="entry name" value="Aldolase_TIM"/>
</dbReference>
<keyword evidence="11 12" id="KW-0100">Branched-chain amino acid biosynthesis</keyword>
<dbReference type="GO" id="GO:0003852">
    <property type="term" value="F:2-isopropylmalate synthase activity"/>
    <property type="evidence" value="ECO:0007669"/>
    <property type="project" value="UniProtKB-UniRule"/>
</dbReference>
<evidence type="ECO:0000256" key="10">
    <source>
        <dbReference type="ARBA" id="ARBA00023211"/>
    </source>
</evidence>
<dbReference type="PANTHER" id="PTHR10277">
    <property type="entry name" value="HOMOCITRATE SYNTHASE-RELATED"/>
    <property type="match status" value="1"/>
</dbReference>
<evidence type="ECO:0000313" key="15">
    <source>
        <dbReference type="Proteomes" id="UP001056539"/>
    </source>
</evidence>
<dbReference type="FunFam" id="3.20.20.70:FF:000010">
    <property type="entry name" value="2-isopropylmalate synthase"/>
    <property type="match status" value="1"/>
</dbReference>
<evidence type="ECO:0000256" key="9">
    <source>
        <dbReference type="ARBA" id="ARBA00022723"/>
    </source>
</evidence>
<keyword evidence="9 12" id="KW-0479">Metal-binding</keyword>
<dbReference type="FunFam" id="1.10.238.260:FF:000001">
    <property type="entry name" value="2-isopropylmalate synthase"/>
    <property type="match status" value="1"/>
</dbReference>
<keyword evidence="10 12" id="KW-0464">Manganese</keyword>
<dbReference type="PANTHER" id="PTHR10277:SF9">
    <property type="entry name" value="2-ISOPROPYLMALATE SYNTHASE 1, CHLOROPLASTIC-RELATED"/>
    <property type="match status" value="1"/>
</dbReference>
<dbReference type="GO" id="GO:0003985">
    <property type="term" value="F:acetyl-CoA C-acetyltransferase activity"/>
    <property type="evidence" value="ECO:0007669"/>
    <property type="project" value="UniProtKB-UniRule"/>
</dbReference>
<dbReference type="Pfam" id="PF00682">
    <property type="entry name" value="HMGL-like"/>
    <property type="match status" value="1"/>
</dbReference>
<dbReference type="NCBIfam" id="NF002085">
    <property type="entry name" value="PRK00915.1-2"/>
    <property type="match status" value="1"/>
</dbReference>
<dbReference type="InterPro" id="IPR000891">
    <property type="entry name" value="PYR_CT"/>
</dbReference>
<keyword evidence="14" id="KW-0012">Acyltransferase</keyword>
<evidence type="ECO:0000256" key="12">
    <source>
        <dbReference type="HAMAP-Rule" id="MF_01025"/>
    </source>
</evidence>
<keyword evidence="5 12" id="KW-0432">Leucine biosynthesis</keyword>
<dbReference type="HAMAP" id="MF_01025">
    <property type="entry name" value="LeuA_type1"/>
    <property type="match status" value="1"/>
</dbReference>
<dbReference type="InterPro" id="IPR013709">
    <property type="entry name" value="2-isopropylmalate_synth_dimer"/>
</dbReference>
<comment type="subunit">
    <text evidence="12">Homodimer.</text>
</comment>
<evidence type="ECO:0000256" key="4">
    <source>
        <dbReference type="ARBA" id="ARBA00018198"/>
    </source>
</evidence>
<feature type="binding site" evidence="12">
    <location>
        <position position="238"/>
    </location>
    <ligand>
        <name>Mn(2+)</name>
        <dbReference type="ChEBI" id="CHEBI:29035"/>
    </ligand>
</feature>
<dbReference type="PROSITE" id="PS00815">
    <property type="entry name" value="AIPM_HOMOCIT_SYNTH_1"/>
    <property type="match status" value="1"/>
</dbReference>
<dbReference type="InterPro" id="IPR036230">
    <property type="entry name" value="LeuA_allosteric_dom_sf"/>
</dbReference>
<dbReference type="Pfam" id="PF22617">
    <property type="entry name" value="HCS_D2"/>
    <property type="match status" value="1"/>
</dbReference>
<dbReference type="SUPFAM" id="SSF51569">
    <property type="entry name" value="Aldolase"/>
    <property type="match status" value="1"/>
</dbReference>
<dbReference type="GO" id="GO:0005737">
    <property type="term" value="C:cytoplasm"/>
    <property type="evidence" value="ECO:0007669"/>
    <property type="project" value="UniProtKB-UniRule"/>
</dbReference>
<evidence type="ECO:0000256" key="3">
    <source>
        <dbReference type="ARBA" id="ARBA00012973"/>
    </source>
</evidence>
<dbReference type="AlphaFoldDB" id="A0AAX3BA56"/>
<evidence type="ECO:0000256" key="1">
    <source>
        <dbReference type="ARBA" id="ARBA00004689"/>
    </source>
</evidence>
<dbReference type="InterPro" id="IPR002034">
    <property type="entry name" value="AIPM/Hcit_synth_CS"/>
</dbReference>
<dbReference type="SUPFAM" id="SSF110921">
    <property type="entry name" value="2-isopropylmalate synthase LeuA, allosteric (dimerisation) domain"/>
    <property type="match status" value="1"/>
</dbReference>
<dbReference type="FunFam" id="3.30.160.270:FF:000001">
    <property type="entry name" value="2-isopropylmalate synthase"/>
    <property type="match status" value="1"/>
</dbReference>
<feature type="binding site" evidence="12">
    <location>
        <position position="202"/>
    </location>
    <ligand>
        <name>Mn(2+)</name>
        <dbReference type="ChEBI" id="CHEBI:29035"/>
    </ligand>
</feature>
<dbReference type="InterPro" id="IPR005671">
    <property type="entry name" value="LeuA_bact_synth"/>
</dbReference>
<feature type="binding site" evidence="12">
    <location>
        <position position="204"/>
    </location>
    <ligand>
        <name>Mn(2+)</name>
        <dbReference type="ChEBI" id="CHEBI:29035"/>
    </ligand>
</feature>
<evidence type="ECO:0000256" key="2">
    <source>
        <dbReference type="ARBA" id="ARBA00009396"/>
    </source>
</evidence>
<feature type="binding site" evidence="12">
    <location>
        <position position="14"/>
    </location>
    <ligand>
        <name>Mn(2+)</name>
        <dbReference type="ChEBI" id="CHEBI:29035"/>
    </ligand>
</feature>
<dbReference type="InterPro" id="IPR054691">
    <property type="entry name" value="LeuA/HCS_post-cat"/>
</dbReference>
<dbReference type="SMART" id="SM00917">
    <property type="entry name" value="LeuA_dimer"/>
    <property type="match status" value="1"/>
</dbReference>
<sequence length="509" mass="55837">MKDKVYIFDTTLRDGEQSPGASMGINEKLKVALQLEKLGVDIIEAGFAVSSPVQFDAIQLIAQEVKNAVIASLARAVEKDIDAAAQALKYAQRKRIHTFIATSPIHREFKLKKTKEEILKQAVYAIQYAKQYTDDVEFSAEDATRTELDYLVEVVTAAIDAGAKTINIPDTVGYTVPSEFTKIIRTLKEKVPNINQAVLSVHCHNDLGLAVANSLAAIEAGARQVEVSVNGIGERAGNAAMEEIVMALELRKDIFGVETGIVTQEIYKTSRLIVSVTGIQVQPNKAIVGKNAFSHEAGIHQDGVLKERRTYEIMKPEQIGRTHSEIVLGRHSGKHGLQARLKELGYTIQGDDFEKVFQKFTEVADKKKAVYDDELIAIVSECLSIDMPEMLFLEHVQIMSGSNALPTATVELKKNNRIIREAAIGNGPVDAIYKAINRIAGISPELEDYGISSISIGQDAMGEAMVSLKYEGKVYSGHGSSTDVLVASAKAYLNAMNKILYLERKKEEK</sequence>
<evidence type="ECO:0000259" key="13">
    <source>
        <dbReference type="PROSITE" id="PS50991"/>
    </source>
</evidence>
<dbReference type="KEGG" id="taqu:KDW03_06230"/>
<feature type="domain" description="Pyruvate carboxyltransferase" evidence="13">
    <location>
        <begin position="5"/>
        <end position="267"/>
    </location>
</feature>
<dbReference type="EMBL" id="CP073355">
    <property type="protein sequence ID" value="URA09102.1"/>
    <property type="molecule type" value="Genomic_DNA"/>
</dbReference>
<gene>
    <name evidence="12" type="primary">leuA</name>
    <name evidence="14" type="ORF">KDW03_06230</name>
</gene>
<comment type="catalytic activity">
    <reaction evidence="12">
        <text>3-methyl-2-oxobutanoate + acetyl-CoA + H2O = (2S)-2-isopropylmalate + CoA + H(+)</text>
        <dbReference type="Rhea" id="RHEA:21524"/>
        <dbReference type="ChEBI" id="CHEBI:1178"/>
        <dbReference type="ChEBI" id="CHEBI:11851"/>
        <dbReference type="ChEBI" id="CHEBI:15377"/>
        <dbReference type="ChEBI" id="CHEBI:15378"/>
        <dbReference type="ChEBI" id="CHEBI:57287"/>
        <dbReference type="ChEBI" id="CHEBI:57288"/>
        <dbReference type="EC" id="2.3.3.13"/>
    </reaction>
</comment>
<evidence type="ECO:0000256" key="7">
    <source>
        <dbReference type="ARBA" id="ARBA00022605"/>
    </source>
</evidence>
<keyword evidence="15" id="KW-1185">Reference proteome</keyword>
<protein>
    <recommendedName>
        <fullName evidence="4 12">2-isopropylmalate synthase</fullName>
        <ecNumber evidence="3 12">2.3.3.13</ecNumber>
    </recommendedName>
    <alternativeName>
        <fullName evidence="12">Alpha-IPM synthase</fullName>
    </alternativeName>
    <alternativeName>
        <fullName evidence="12">Alpha-isopropylmalate synthase</fullName>
    </alternativeName>
</protein>
<comment type="cofactor">
    <cofactor evidence="12">
        <name>Mn(2+)</name>
        <dbReference type="ChEBI" id="CHEBI:29035"/>
    </cofactor>
</comment>
<accession>A0AAX3BA56</accession>
<dbReference type="Pfam" id="PF08502">
    <property type="entry name" value="LeuA_dimer"/>
    <property type="match status" value="1"/>
</dbReference>
<keyword evidence="6 12" id="KW-0963">Cytoplasm</keyword>
<dbReference type="EC" id="2.3.3.13" evidence="3 12"/>
<dbReference type="CDD" id="cd07940">
    <property type="entry name" value="DRE_TIM_IPMS"/>
    <property type="match status" value="1"/>
</dbReference>
<dbReference type="RefSeq" id="WP_271434229.1">
    <property type="nucleotide sequence ID" value="NZ_CP073355.1"/>
</dbReference>
<dbReference type="Proteomes" id="UP001056539">
    <property type="component" value="Chromosome"/>
</dbReference>
<dbReference type="Gene3D" id="3.30.160.270">
    <property type="match status" value="1"/>
</dbReference>
<keyword evidence="8 12" id="KW-0808">Transferase</keyword>
<dbReference type="Gene3D" id="1.10.238.260">
    <property type="match status" value="1"/>
</dbReference>
<dbReference type="GO" id="GO:0009098">
    <property type="term" value="P:L-leucine biosynthetic process"/>
    <property type="evidence" value="ECO:0007669"/>
    <property type="project" value="UniProtKB-UniRule"/>
</dbReference>
<dbReference type="PROSITE" id="PS00816">
    <property type="entry name" value="AIPM_HOMOCIT_SYNTH_2"/>
    <property type="match status" value="1"/>
</dbReference>
<dbReference type="NCBIfam" id="NF002086">
    <property type="entry name" value="PRK00915.1-3"/>
    <property type="match status" value="1"/>
</dbReference>
<evidence type="ECO:0000313" key="14">
    <source>
        <dbReference type="EMBL" id="URA09102.1"/>
    </source>
</evidence>
<dbReference type="Gene3D" id="3.20.20.70">
    <property type="entry name" value="Aldolase class I"/>
    <property type="match status" value="1"/>
</dbReference>
<dbReference type="GO" id="GO:0030145">
    <property type="term" value="F:manganese ion binding"/>
    <property type="evidence" value="ECO:0007669"/>
    <property type="project" value="UniProtKB-UniRule"/>
</dbReference>
<reference evidence="14" key="2">
    <citation type="submission" date="2022-06" db="EMBL/GenBank/DDBJ databases">
        <title>Thermospira aquatica gen. nov., sp. nov.</title>
        <authorList>
            <person name="Ben Ali Gam Z."/>
            <person name="Labat M."/>
        </authorList>
    </citation>
    <scope>NUCLEOTIDE SEQUENCE</scope>
    <source>
        <strain evidence="14">F1F22</strain>
    </source>
</reference>
<comment type="pathway">
    <text evidence="1 12">Amino-acid biosynthesis; L-leucine biosynthesis; L-leucine from 3-methyl-2-oxobutanoate: step 1/4.</text>
</comment>
<reference evidence="14" key="1">
    <citation type="submission" date="2021-04" db="EMBL/GenBank/DDBJ databases">
        <authorList>
            <person name="Postec A."/>
        </authorList>
    </citation>
    <scope>NUCLEOTIDE SEQUENCE</scope>
    <source>
        <strain evidence="14">F1F22</strain>
    </source>
</reference>
<evidence type="ECO:0000256" key="8">
    <source>
        <dbReference type="ARBA" id="ARBA00022679"/>
    </source>
</evidence>
<evidence type="ECO:0000256" key="11">
    <source>
        <dbReference type="ARBA" id="ARBA00023304"/>
    </source>
</evidence>
<comment type="function">
    <text evidence="12">Catalyzes the condensation of the acetyl group of acetyl-CoA with 3-methyl-2-oxobutanoate (2-ketoisovalerate) to form 3-carboxy-3-hydroxy-4-methylpentanoate (2-isopropylmalate).</text>
</comment>
<dbReference type="PROSITE" id="PS50991">
    <property type="entry name" value="PYR_CT"/>
    <property type="match status" value="1"/>
</dbReference>
<dbReference type="NCBIfam" id="TIGR00973">
    <property type="entry name" value="leuA_bact"/>
    <property type="match status" value="1"/>
</dbReference>